<dbReference type="PRINTS" id="PR00838">
    <property type="entry name" value="V5ALLERGEN"/>
</dbReference>
<sequence>MDVFARKSLDAHNRYRAMHNVPPLTWSNSIAREAQKWANKLAKEGKLIHDKSRSGQGENVFMSSGANFDDAGEAACESWYQEVERYNFQRGGHQSGTGHFTQVVWKSSEELGVARAKSKKGAVFVVARYSPGGNDLNAFNENILPKVSNGVKNGAYEKEVTKKSEAIKQPEVKQPEKEANSDSKQEPMKAIVGMGPVRMDIKTLGALPVDEDTRSRILDIHNNYRAMHNAAPLRWSAALAKDAQAWAGKLAREGRLEHASREDRYYKGENICRMSHHFDIGDALQIWYNESESYQYDNPGFALTTGHFTQIVWRGTREVGVGFAKSPDGRLTYAVARYNPPGNNMRHFKENVLPMKVH</sequence>
<gene>
    <name evidence="3" type="ORF">NEMVEDRAFT_v1g233975</name>
</gene>
<dbReference type="InterPro" id="IPR035940">
    <property type="entry name" value="CAP_sf"/>
</dbReference>
<dbReference type="Pfam" id="PF00188">
    <property type="entry name" value="CAP"/>
    <property type="match status" value="2"/>
</dbReference>
<reference evidence="3 4" key="1">
    <citation type="journal article" date="2007" name="Science">
        <title>Sea anemone genome reveals ancestral eumetazoan gene repertoire and genomic organization.</title>
        <authorList>
            <person name="Putnam N.H."/>
            <person name="Srivastava M."/>
            <person name="Hellsten U."/>
            <person name="Dirks B."/>
            <person name="Chapman J."/>
            <person name="Salamov A."/>
            <person name="Terry A."/>
            <person name="Shapiro H."/>
            <person name="Lindquist E."/>
            <person name="Kapitonov V.V."/>
            <person name="Jurka J."/>
            <person name="Genikhovich G."/>
            <person name="Grigoriev I.V."/>
            <person name="Lucas S.M."/>
            <person name="Steele R.E."/>
            <person name="Finnerty J.R."/>
            <person name="Technau U."/>
            <person name="Martindale M.Q."/>
            <person name="Rokhsar D.S."/>
        </authorList>
    </citation>
    <scope>NUCLEOTIDE SEQUENCE [LARGE SCALE GENOMIC DNA]</scope>
    <source>
        <strain evidence="4">CH2 X CH6</strain>
    </source>
</reference>
<feature type="domain" description="SCP" evidence="2">
    <location>
        <begin position="3"/>
        <end position="137"/>
    </location>
</feature>
<dbReference type="GO" id="GO:0005615">
    <property type="term" value="C:extracellular space"/>
    <property type="evidence" value="ECO:0000318"/>
    <property type="project" value="GO_Central"/>
</dbReference>
<keyword evidence="4" id="KW-1185">Reference proteome</keyword>
<dbReference type="InterPro" id="IPR018244">
    <property type="entry name" value="Allrgn_V5/Tpx1_CS"/>
</dbReference>
<protein>
    <recommendedName>
        <fullName evidence="2">SCP domain-containing protein</fullName>
    </recommendedName>
</protein>
<evidence type="ECO:0000259" key="2">
    <source>
        <dbReference type="SMART" id="SM00198"/>
    </source>
</evidence>
<dbReference type="PhylomeDB" id="A7RH92"/>
<dbReference type="CDD" id="cd05382">
    <property type="entry name" value="CAP_GAPR1-like"/>
    <property type="match status" value="2"/>
</dbReference>
<organism evidence="3 4">
    <name type="scientific">Nematostella vectensis</name>
    <name type="common">Starlet sea anemone</name>
    <dbReference type="NCBI Taxonomy" id="45351"/>
    <lineage>
        <taxon>Eukaryota</taxon>
        <taxon>Metazoa</taxon>
        <taxon>Cnidaria</taxon>
        <taxon>Anthozoa</taxon>
        <taxon>Hexacorallia</taxon>
        <taxon>Actiniaria</taxon>
        <taxon>Edwardsiidae</taxon>
        <taxon>Nematostella</taxon>
    </lineage>
</organism>
<dbReference type="Gene3D" id="3.40.33.10">
    <property type="entry name" value="CAP"/>
    <property type="match status" value="2"/>
</dbReference>
<feature type="domain" description="SCP" evidence="2">
    <location>
        <begin position="212"/>
        <end position="346"/>
    </location>
</feature>
<dbReference type="eggNOG" id="KOG3017">
    <property type="taxonomic scope" value="Eukaryota"/>
</dbReference>
<evidence type="ECO:0000313" key="4">
    <source>
        <dbReference type="Proteomes" id="UP000001593"/>
    </source>
</evidence>
<dbReference type="InterPro" id="IPR001283">
    <property type="entry name" value="CRISP-related"/>
</dbReference>
<dbReference type="InParanoid" id="A7RH92"/>
<dbReference type="InterPro" id="IPR014044">
    <property type="entry name" value="CAP_dom"/>
</dbReference>
<dbReference type="AlphaFoldDB" id="A7RH92"/>
<evidence type="ECO:0000313" key="3">
    <source>
        <dbReference type="EMBL" id="EDO49310.1"/>
    </source>
</evidence>
<dbReference type="SUPFAM" id="SSF55797">
    <property type="entry name" value="PR-1-like"/>
    <property type="match status" value="2"/>
</dbReference>
<dbReference type="InterPro" id="IPR034113">
    <property type="entry name" value="SCP_GAPR1-like"/>
</dbReference>
<name>A7RH92_NEMVE</name>
<feature type="region of interest" description="Disordered" evidence="1">
    <location>
        <begin position="161"/>
        <end position="186"/>
    </location>
</feature>
<dbReference type="PROSITE" id="PS01009">
    <property type="entry name" value="CRISP_1"/>
    <property type="match status" value="2"/>
</dbReference>
<dbReference type="FunFam" id="3.40.33.10:FF:000039">
    <property type="entry name" value="Predicted protein"/>
    <property type="match status" value="1"/>
</dbReference>
<dbReference type="Proteomes" id="UP000001593">
    <property type="component" value="Unassembled WGS sequence"/>
</dbReference>
<dbReference type="HOGENOM" id="CLU_038332_0_0_1"/>
<accession>A7RH92</accession>
<dbReference type="FunFam" id="3.40.33.10:FF:000002">
    <property type="entry name" value="Golgi-associated plant pathogenesis-related protein 1"/>
    <property type="match status" value="1"/>
</dbReference>
<proteinExistence type="predicted"/>
<dbReference type="OMA" id="HRANIDY"/>
<dbReference type="PANTHER" id="PTHR10334">
    <property type="entry name" value="CYSTEINE-RICH SECRETORY PROTEIN-RELATED"/>
    <property type="match status" value="1"/>
</dbReference>
<dbReference type="EMBL" id="DS469510">
    <property type="protein sequence ID" value="EDO49310.1"/>
    <property type="molecule type" value="Genomic_DNA"/>
</dbReference>
<dbReference type="PRINTS" id="PR00837">
    <property type="entry name" value="V5TPXLIKE"/>
</dbReference>
<dbReference type="InterPro" id="IPR002413">
    <property type="entry name" value="V5_allergen-like"/>
</dbReference>
<dbReference type="SMART" id="SM00198">
    <property type="entry name" value="SCP"/>
    <property type="match status" value="2"/>
</dbReference>
<evidence type="ECO:0000256" key="1">
    <source>
        <dbReference type="SAM" id="MobiDB-lite"/>
    </source>
</evidence>